<dbReference type="SMART" id="SM00267">
    <property type="entry name" value="GGDEF"/>
    <property type="match status" value="1"/>
</dbReference>
<dbReference type="PROSITE" id="PS50112">
    <property type="entry name" value="PAS"/>
    <property type="match status" value="2"/>
</dbReference>
<dbReference type="InterPro" id="IPR035919">
    <property type="entry name" value="EAL_sf"/>
</dbReference>
<proteinExistence type="predicted"/>
<dbReference type="InterPro" id="IPR043128">
    <property type="entry name" value="Rev_trsase/Diguanyl_cyclase"/>
</dbReference>
<protein>
    <submittedName>
        <fullName evidence="8">EAL domain-containing protein</fullName>
    </submittedName>
</protein>
<gene>
    <name evidence="8" type="ORF">U5817_01615</name>
</gene>
<evidence type="ECO:0000256" key="1">
    <source>
        <dbReference type="SAM" id="Coils"/>
    </source>
</evidence>
<dbReference type="CDD" id="cd00130">
    <property type="entry name" value="PAS"/>
    <property type="match status" value="1"/>
</dbReference>
<dbReference type="Pfam" id="PF00563">
    <property type="entry name" value="EAL"/>
    <property type="match status" value="1"/>
</dbReference>
<dbReference type="Pfam" id="PF08447">
    <property type="entry name" value="PAS_3"/>
    <property type="match status" value="1"/>
</dbReference>
<dbReference type="InterPro" id="IPR001610">
    <property type="entry name" value="PAC"/>
</dbReference>
<dbReference type="SMART" id="SM00091">
    <property type="entry name" value="PAS"/>
    <property type="match status" value="2"/>
</dbReference>
<dbReference type="PANTHER" id="PTHR44757:SF2">
    <property type="entry name" value="BIOFILM ARCHITECTURE MAINTENANCE PROTEIN MBAA"/>
    <property type="match status" value="1"/>
</dbReference>
<dbReference type="PROSITE" id="PS50885">
    <property type="entry name" value="HAMP"/>
    <property type="match status" value="1"/>
</dbReference>
<feature type="domain" description="PAS" evidence="3">
    <location>
        <begin position="387"/>
        <end position="430"/>
    </location>
</feature>
<dbReference type="SUPFAM" id="SSF55785">
    <property type="entry name" value="PYP-like sensor domain (PAS domain)"/>
    <property type="match status" value="2"/>
</dbReference>
<dbReference type="PANTHER" id="PTHR44757">
    <property type="entry name" value="DIGUANYLATE CYCLASE DGCP"/>
    <property type="match status" value="1"/>
</dbReference>
<dbReference type="Gene3D" id="3.20.20.450">
    <property type="entry name" value="EAL domain"/>
    <property type="match status" value="1"/>
</dbReference>
<dbReference type="EMBL" id="CP141259">
    <property type="protein sequence ID" value="WRL46771.1"/>
    <property type="molecule type" value="Genomic_DNA"/>
</dbReference>
<feature type="domain" description="PAC" evidence="4">
    <location>
        <begin position="550"/>
        <end position="604"/>
    </location>
</feature>
<evidence type="ECO:0000259" key="4">
    <source>
        <dbReference type="PROSITE" id="PS50113"/>
    </source>
</evidence>
<dbReference type="InterPro" id="IPR000014">
    <property type="entry name" value="PAS"/>
</dbReference>
<feature type="domain" description="PAS" evidence="3">
    <location>
        <begin position="476"/>
        <end position="524"/>
    </location>
</feature>
<dbReference type="InterPro" id="IPR000160">
    <property type="entry name" value="GGDEF_dom"/>
</dbReference>
<evidence type="ECO:0000259" key="6">
    <source>
        <dbReference type="PROSITE" id="PS50885"/>
    </source>
</evidence>
<dbReference type="Pfam" id="PF00990">
    <property type="entry name" value="GGDEF"/>
    <property type="match status" value="1"/>
</dbReference>
<dbReference type="PROSITE" id="PS50887">
    <property type="entry name" value="GGDEF"/>
    <property type="match status" value="1"/>
</dbReference>
<evidence type="ECO:0000256" key="2">
    <source>
        <dbReference type="SAM" id="Phobius"/>
    </source>
</evidence>
<evidence type="ECO:0000313" key="8">
    <source>
        <dbReference type="EMBL" id="WRL46771.1"/>
    </source>
</evidence>
<dbReference type="InterPro" id="IPR035965">
    <property type="entry name" value="PAS-like_dom_sf"/>
</dbReference>
<dbReference type="NCBIfam" id="TIGR00254">
    <property type="entry name" value="GGDEF"/>
    <property type="match status" value="1"/>
</dbReference>
<feature type="coiled-coil region" evidence="1">
    <location>
        <begin position="331"/>
        <end position="358"/>
    </location>
</feature>
<dbReference type="SMART" id="SM00304">
    <property type="entry name" value="HAMP"/>
    <property type="match status" value="1"/>
</dbReference>
<dbReference type="PROSITE" id="PS50113">
    <property type="entry name" value="PAC"/>
    <property type="match status" value="1"/>
</dbReference>
<dbReference type="Gene3D" id="3.30.70.270">
    <property type="match status" value="1"/>
</dbReference>
<dbReference type="SUPFAM" id="SSF141868">
    <property type="entry name" value="EAL domain-like"/>
    <property type="match status" value="1"/>
</dbReference>
<dbReference type="PROSITE" id="PS50883">
    <property type="entry name" value="EAL"/>
    <property type="match status" value="1"/>
</dbReference>
<dbReference type="InterPro" id="IPR001633">
    <property type="entry name" value="EAL_dom"/>
</dbReference>
<dbReference type="InterPro" id="IPR052155">
    <property type="entry name" value="Biofilm_reg_signaling"/>
</dbReference>
<dbReference type="Gene3D" id="2.10.70.100">
    <property type="match status" value="1"/>
</dbReference>
<dbReference type="SUPFAM" id="SSF55073">
    <property type="entry name" value="Nucleotide cyclase"/>
    <property type="match status" value="1"/>
</dbReference>
<evidence type="ECO:0000259" key="3">
    <source>
        <dbReference type="PROSITE" id="PS50112"/>
    </source>
</evidence>
<keyword evidence="9" id="KW-1185">Reference proteome</keyword>
<evidence type="ECO:0000259" key="7">
    <source>
        <dbReference type="PROSITE" id="PS50887"/>
    </source>
</evidence>
<dbReference type="NCBIfam" id="TIGR00229">
    <property type="entry name" value="sensory_box"/>
    <property type="match status" value="2"/>
</dbReference>
<dbReference type="Proteomes" id="UP001626593">
    <property type="component" value="Chromosome"/>
</dbReference>
<keyword evidence="1" id="KW-0175">Coiled coil</keyword>
<dbReference type="CDD" id="cd06225">
    <property type="entry name" value="HAMP"/>
    <property type="match status" value="1"/>
</dbReference>
<dbReference type="SMART" id="SM00052">
    <property type="entry name" value="EAL"/>
    <property type="match status" value="1"/>
</dbReference>
<feature type="domain" description="EAL" evidence="5">
    <location>
        <begin position="778"/>
        <end position="1032"/>
    </location>
</feature>
<organism evidence="8 9">
    <name type="scientific">Aromatoleum evansii</name>
    <name type="common">Azoarcus evansii</name>
    <dbReference type="NCBI Taxonomy" id="59406"/>
    <lineage>
        <taxon>Bacteria</taxon>
        <taxon>Pseudomonadati</taxon>
        <taxon>Pseudomonadota</taxon>
        <taxon>Betaproteobacteria</taxon>
        <taxon>Rhodocyclales</taxon>
        <taxon>Rhodocyclaceae</taxon>
        <taxon>Aromatoleum</taxon>
    </lineage>
</organism>
<feature type="domain" description="HAMP" evidence="6">
    <location>
        <begin position="295"/>
        <end position="350"/>
    </location>
</feature>
<dbReference type="InterPro" id="IPR029787">
    <property type="entry name" value="Nucleotide_cyclase"/>
</dbReference>
<dbReference type="InterPro" id="IPR013655">
    <property type="entry name" value="PAS_fold_3"/>
</dbReference>
<evidence type="ECO:0000259" key="5">
    <source>
        <dbReference type="PROSITE" id="PS50883"/>
    </source>
</evidence>
<dbReference type="CDD" id="cd01949">
    <property type="entry name" value="GGDEF"/>
    <property type="match status" value="1"/>
</dbReference>
<accession>A0ABZ1ALN3</accession>
<dbReference type="Gene3D" id="3.30.450.20">
    <property type="entry name" value="PAS domain"/>
    <property type="match status" value="2"/>
</dbReference>
<reference evidence="8 9" key="1">
    <citation type="submission" date="2023-12" db="EMBL/GenBank/DDBJ databases">
        <title>A. evansii MAY27, complete genome.</title>
        <authorList>
            <person name="Wang Y."/>
        </authorList>
    </citation>
    <scope>NUCLEOTIDE SEQUENCE [LARGE SCALE GENOMIC DNA]</scope>
    <source>
        <strain evidence="8 9">MAY27</strain>
    </source>
</reference>
<dbReference type="RefSeq" id="WP_407279504.1">
    <property type="nucleotide sequence ID" value="NZ_CP141259.1"/>
</dbReference>
<dbReference type="InterPro" id="IPR000700">
    <property type="entry name" value="PAS-assoc_C"/>
</dbReference>
<dbReference type="Gene3D" id="6.10.340.10">
    <property type="match status" value="1"/>
</dbReference>
<sequence length="1045" mass="115004">MRASRPPAFAVPDAPRRMRLGLRGRYALYGAALTTLVVVVMAALSYFNARTLVQGIATGHLAQIASSVSERIERTLDLAHRELAALAGQPLLSNALLDSQGRDVYLRPFLARHTLAATIDYNLVLVDYRGEPVAARKAPRSFRGVAWLSDKVLRGETHAEIEHGGQDVMLRIAVPILVNATGTFEGALVFEANLSQWLHGTASPFDLNDDGLVEVVLRAGDGVVVRRTFPGNPERLVTSAHGVSAGLPLSAPLQVGVSMDADVFERPIGMLLVKHVAWGLIAIVLVGAGSYALARAQTRRIEELASAAREVALTGRPRQGFGAGRFGNDEVGDLAASLVRLLEELKAHESELETLVEERTADLNRAQAIAHVGSWVYLPQEPRLELSAETRRLFGLAAERRLSWQVLLDAVHPEDRGMVRKAWKRVLAGQPFDIEHRVLLDEEVRWVREIAERIVLPGEPPRCVGTVEDVTERRLTEARMREAMVVFSASSQGIMTMDAEGTITSVNPAFCRITGYAAEEVIGRKSTVFGSGRQDEAFNDAMWSALASCGEWEGEVWNRRRSGEIYPQWLTMSAVRGEEDGVVEYVAMFSDITERKQHEDAIWRQANFDALTGLANRSLLYDRLDRALVHARRNGSKAGLLFLDLDGFKWVNDTLGHDVGDELLVEVARRLKGCVREQDTVARLGGDEFTIVVGDLQDAEHLRTVGEKVLGVLEQPIALPGTRHQISGSMGITVFPDDGDDVHSLLRNADIAMYKSKQNGKNRFHFYAREMQCDALKRMQIEADLRTALARDAFTLEYQPIVAADSGELFGAEALIRWSHPQLGAMSPADFVPVAEDSGLIVPIGAWVLREAVRQMHAWRELGHVLPHLAVNVSGVQFRDPALPELVAEVMDCYAVASGALTLEICESVMVDANSATEKRMRALKEQGVAYSLDDFGTGFSSLSYLKRFPVDIVKIDRSFVRDCPGDRNDVHLVEAIINMAHSLDLKVVAEGVETQAQADFLRERGCDFLQGYLIAKPLRAEAFEGLLFRREARAGRGGLSLVAG</sequence>
<keyword evidence="2" id="KW-0812">Transmembrane</keyword>
<dbReference type="Pfam" id="PF13426">
    <property type="entry name" value="PAS_9"/>
    <property type="match status" value="1"/>
</dbReference>
<dbReference type="CDD" id="cd01948">
    <property type="entry name" value="EAL"/>
    <property type="match status" value="1"/>
</dbReference>
<name>A0ABZ1ALN3_AROEV</name>
<dbReference type="SMART" id="SM00086">
    <property type="entry name" value="PAC"/>
    <property type="match status" value="2"/>
</dbReference>
<evidence type="ECO:0000313" key="9">
    <source>
        <dbReference type="Proteomes" id="UP001626593"/>
    </source>
</evidence>
<feature type="domain" description="GGDEF" evidence="7">
    <location>
        <begin position="636"/>
        <end position="769"/>
    </location>
</feature>
<dbReference type="InterPro" id="IPR003660">
    <property type="entry name" value="HAMP_dom"/>
</dbReference>
<keyword evidence="2" id="KW-0472">Membrane</keyword>
<feature type="transmembrane region" description="Helical" evidence="2">
    <location>
        <begin position="26"/>
        <end position="47"/>
    </location>
</feature>
<keyword evidence="2" id="KW-1133">Transmembrane helix</keyword>